<accession>A0ABY7EBN6</accession>
<feature type="compositionally biased region" description="Polar residues" evidence="1">
    <location>
        <begin position="1"/>
        <end position="10"/>
    </location>
</feature>
<keyword evidence="3" id="KW-1185">Reference proteome</keyword>
<protein>
    <submittedName>
        <fullName evidence="2">Uncharacterized protein</fullName>
    </submittedName>
</protein>
<dbReference type="InterPro" id="IPR011030">
    <property type="entry name" value="Lipovitellin_superhlx_dom"/>
</dbReference>
<evidence type="ECO:0000256" key="1">
    <source>
        <dbReference type="SAM" id="MobiDB-lite"/>
    </source>
</evidence>
<dbReference type="Proteomes" id="UP001164746">
    <property type="component" value="Chromosome 5"/>
</dbReference>
<organism evidence="2 3">
    <name type="scientific">Mya arenaria</name>
    <name type="common">Soft-shell clam</name>
    <dbReference type="NCBI Taxonomy" id="6604"/>
    <lineage>
        <taxon>Eukaryota</taxon>
        <taxon>Metazoa</taxon>
        <taxon>Spiralia</taxon>
        <taxon>Lophotrochozoa</taxon>
        <taxon>Mollusca</taxon>
        <taxon>Bivalvia</taxon>
        <taxon>Autobranchia</taxon>
        <taxon>Heteroconchia</taxon>
        <taxon>Euheterodonta</taxon>
        <taxon>Imparidentia</taxon>
        <taxon>Neoheterodontei</taxon>
        <taxon>Myida</taxon>
        <taxon>Myoidea</taxon>
        <taxon>Myidae</taxon>
        <taxon>Mya</taxon>
    </lineage>
</organism>
<reference evidence="2" key="1">
    <citation type="submission" date="2022-11" db="EMBL/GenBank/DDBJ databases">
        <title>Centuries of genome instability and evolution in soft-shell clam transmissible cancer (bioRxiv).</title>
        <authorList>
            <person name="Hart S.F.M."/>
            <person name="Yonemitsu M.A."/>
            <person name="Giersch R.M."/>
            <person name="Beal B.F."/>
            <person name="Arriagada G."/>
            <person name="Davis B.W."/>
            <person name="Ostrander E.A."/>
            <person name="Goff S.P."/>
            <person name="Metzger M.J."/>
        </authorList>
    </citation>
    <scope>NUCLEOTIDE SEQUENCE</scope>
    <source>
        <strain evidence="2">MELC-2E11</strain>
        <tissue evidence="2">Siphon/mantle</tissue>
    </source>
</reference>
<gene>
    <name evidence="2" type="ORF">MAR_021482</name>
</gene>
<sequence>MVPKSANTVHPRNKTRIDNPRNCSRRADQNHFADALGSLKSEHSIELIANVLTGGLSPERIIDRILTAITASDIIPSSELLDALRIECTKKDTRFEQETRHSFCFAFGGLIGNLHQNNQHSEANEHIQYVHRALGLHDPWEYRRKRSFMSESECIEHDLEKVVLLETLGNAGLSSSYEYIASHINSTNSQWVKRAGIFALRRYHDKQTLDTLHKVAISDDEEVVRYEAVQQYQSHPLAVKSMDTTNVVTHDVSKRSIFDKSLAFKLETPGVNWKKEIGSKTIGASFGLIIENLLDLQGSIDIRVHDEAYGIVHLGFLGLNFEFFVARVCFKGGAKYNLNILKDIENVFQRFKKFAATVKNVISAIRKGVTAFEKILNSDGSIKDVVERFVDALEELPDKHLDQCQGTKRNITRSEISYIHIRRYEDAKSLVARILGTNCHPAFPKTKRVSGGGCNGDGFYPARLRNGGPEYTNDGIDILIDENNNDRIIKAGFIVGINGRRNEDTSQTVPTDGTDPPQGLAETQRPGADIDDMKGDPNSIYSATKKGGRRPKRFLKSIGSSFKTMLENIKVFLKKLKIRQMKMGDIIDFLDVLGLDKTKQGLANLMKTVKNALDNDRCNNPEFLTDDELEAELQNRGLQPTQSREEMIQQLKQPDTKCPLMTLSMPDSKMLYCTMDDMCLGIECCMTIEVFDILAKTFKAFMRYDPDVPLLTFGFEDWIYEIAGPALGGDDEQTVKTDIKFDFLEENNLIIKYAFKLRQKNLQVTFGAGMCNPDDTEDCFAFFYVLKDAIIPYPTVHANGTITFPETCSVYNETVILPNVNNELLYNYIQNDCMRIEACIDIEIPLTEYTKSFRAFISLDPCNYVLTASFEKWSTEIIIFDYEWGCPPTLDISNVVPDSLKNILRCQLSDDCFGIRCCIDLTFQIPLSSVQLTVEIPIWFGMDPCEFTVQAGIADLKFSEQLLRYNWDFSLDDWLQEKGSDISSELSEAGAQALFQKLGISEFLKSPPCDRSREPYMPSINGWSNQCPANITNVQLIDNTVCRLNKTCTAFDCCFYVPFLKRTIQVALNIDFCKFEIHGNLETLSFKLPIFDYKWGMIIRHRTR</sequence>
<dbReference type="SUPFAM" id="SSF48431">
    <property type="entry name" value="Lipovitellin-phosvitin complex, superhelical domain"/>
    <property type="match status" value="1"/>
</dbReference>
<dbReference type="Gene3D" id="1.25.10.20">
    <property type="entry name" value="Vitellinogen, superhelical"/>
    <property type="match status" value="1"/>
</dbReference>
<name>A0ABY7EBN6_MYAAR</name>
<feature type="region of interest" description="Disordered" evidence="1">
    <location>
        <begin position="501"/>
        <end position="537"/>
    </location>
</feature>
<feature type="region of interest" description="Disordered" evidence="1">
    <location>
        <begin position="1"/>
        <end position="22"/>
    </location>
</feature>
<evidence type="ECO:0000313" key="2">
    <source>
        <dbReference type="EMBL" id="WAR06113.1"/>
    </source>
</evidence>
<dbReference type="EMBL" id="CP111016">
    <property type="protein sequence ID" value="WAR06113.1"/>
    <property type="molecule type" value="Genomic_DNA"/>
</dbReference>
<evidence type="ECO:0000313" key="3">
    <source>
        <dbReference type="Proteomes" id="UP001164746"/>
    </source>
</evidence>
<proteinExistence type="predicted"/>